<evidence type="ECO:0000313" key="2">
    <source>
        <dbReference type="EMBL" id="OJJ50479.1"/>
    </source>
</evidence>
<proteinExistence type="predicted"/>
<dbReference type="InterPro" id="IPR051870">
    <property type="entry name" value="Elongin-A_domain"/>
</dbReference>
<feature type="compositionally biased region" description="Basic and acidic residues" evidence="1">
    <location>
        <begin position="288"/>
        <end position="299"/>
    </location>
</feature>
<sequence length="345" mass="38003">MPSQSLLQLCTATAIRNARYLTDIGSVPYVLARPFLLKIESPEKLRSLELLSPHIAEEDSELWLEFIKRDIPNWESYDLPENPDCWYDVYCGLRDHVQQAVEKDAEQLKVALQGITSEREKNSAKLVSDHQSARLPLPRPSLKQRLARSSLSRETKKKSNIFAPPKRNSALSVPTKNLSSRASRVQMAPRSLVEAHRHPDPPPEPPVSLQRKPLSASPSLLTSSASGRSVPANRTSSLERPQSAMTRESGTAQVSTHNKTPSIRGPSLRPFPEGRGSTSRTVPSRNSTGEESKSTKADKSAGTAAPPPSLDDSEFKPAPAQAARPVMRKRPAPSVFIQPKKKRAP</sequence>
<dbReference type="STRING" id="1073090.A0A1L9STF0"/>
<dbReference type="GO" id="GO:0070449">
    <property type="term" value="C:elongin complex"/>
    <property type="evidence" value="ECO:0007669"/>
    <property type="project" value="InterPro"/>
</dbReference>
<dbReference type="AlphaFoldDB" id="A0A1L9STF0"/>
<reference evidence="3" key="1">
    <citation type="journal article" date="2017" name="Genome Biol.">
        <title>Comparative genomics reveals high biological diversity and specific adaptations in the industrially and medically important fungal genus Aspergillus.</title>
        <authorList>
            <person name="de Vries R.P."/>
            <person name="Riley R."/>
            <person name="Wiebenga A."/>
            <person name="Aguilar-Osorio G."/>
            <person name="Amillis S."/>
            <person name="Uchima C.A."/>
            <person name="Anderluh G."/>
            <person name="Asadollahi M."/>
            <person name="Askin M."/>
            <person name="Barry K."/>
            <person name="Battaglia E."/>
            <person name="Bayram O."/>
            <person name="Benocci T."/>
            <person name="Braus-Stromeyer S.A."/>
            <person name="Caldana C."/>
            <person name="Canovas D."/>
            <person name="Cerqueira G.C."/>
            <person name="Chen F."/>
            <person name="Chen W."/>
            <person name="Choi C."/>
            <person name="Clum A."/>
            <person name="Dos Santos R.A."/>
            <person name="Damasio A.R."/>
            <person name="Diallinas G."/>
            <person name="Emri T."/>
            <person name="Fekete E."/>
            <person name="Flipphi M."/>
            <person name="Freyberg S."/>
            <person name="Gallo A."/>
            <person name="Gournas C."/>
            <person name="Habgood R."/>
            <person name="Hainaut M."/>
            <person name="Harispe M.L."/>
            <person name="Henrissat B."/>
            <person name="Hilden K.S."/>
            <person name="Hope R."/>
            <person name="Hossain A."/>
            <person name="Karabika E."/>
            <person name="Karaffa L."/>
            <person name="Karanyi Z."/>
            <person name="Krasevec N."/>
            <person name="Kuo A."/>
            <person name="Kusch H."/>
            <person name="LaButti K."/>
            <person name="Lagendijk E.L."/>
            <person name="Lapidus A."/>
            <person name="Levasseur A."/>
            <person name="Lindquist E."/>
            <person name="Lipzen A."/>
            <person name="Logrieco A.F."/>
            <person name="MacCabe A."/>
            <person name="Maekelae M.R."/>
            <person name="Malavazi I."/>
            <person name="Melin P."/>
            <person name="Meyer V."/>
            <person name="Mielnichuk N."/>
            <person name="Miskei M."/>
            <person name="Molnar A.P."/>
            <person name="Mule G."/>
            <person name="Ngan C.Y."/>
            <person name="Orejas M."/>
            <person name="Orosz E."/>
            <person name="Ouedraogo J.P."/>
            <person name="Overkamp K.M."/>
            <person name="Park H.-S."/>
            <person name="Perrone G."/>
            <person name="Piumi F."/>
            <person name="Punt P.J."/>
            <person name="Ram A.F."/>
            <person name="Ramon A."/>
            <person name="Rauscher S."/>
            <person name="Record E."/>
            <person name="Riano-Pachon D.M."/>
            <person name="Robert V."/>
            <person name="Roehrig J."/>
            <person name="Ruller R."/>
            <person name="Salamov A."/>
            <person name="Salih N.S."/>
            <person name="Samson R.A."/>
            <person name="Sandor E."/>
            <person name="Sanguinetti M."/>
            <person name="Schuetze T."/>
            <person name="Sepcic K."/>
            <person name="Shelest E."/>
            <person name="Sherlock G."/>
            <person name="Sophianopoulou V."/>
            <person name="Squina F.M."/>
            <person name="Sun H."/>
            <person name="Susca A."/>
            <person name="Todd R.B."/>
            <person name="Tsang A."/>
            <person name="Unkles S.E."/>
            <person name="van de Wiele N."/>
            <person name="van Rossen-Uffink D."/>
            <person name="Oliveira J.V."/>
            <person name="Vesth T.C."/>
            <person name="Visser J."/>
            <person name="Yu J.-H."/>
            <person name="Zhou M."/>
            <person name="Andersen M.R."/>
            <person name="Archer D.B."/>
            <person name="Baker S.E."/>
            <person name="Benoit I."/>
            <person name="Brakhage A.A."/>
            <person name="Braus G.H."/>
            <person name="Fischer R."/>
            <person name="Frisvad J.C."/>
            <person name="Goldman G.H."/>
            <person name="Houbraken J."/>
            <person name="Oakley B."/>
            <person name="Pocsi I."/>
            <person name="Scazzocchio C."/>
            <person name="Seiboth B."/>
            <person name="vanKuyk P.A."/>
            <person name="Wortman J."/>
            <person name="Dyer P.S."/>
            <person name="Grigoriev I.V."/>
        </authorList>
    </citation>
    <scope>NUCLEOTIDE SEQUENCE [LARGE SCALE GENOMIC DNA]</scope>
    <source>
        <strain evidence="3">CBS 506.65</strain>
    </source>
</reference>
<evidence type="ECO:0000256" key="1">
    <source>
        <dbReference type="SAM" id="MobiDB-lite"/>
    </source>
</evidence>
<dbReference type="RefSeq" id="XP_022584989.1">
    <property type="nucleotide sequence ID" value="XM_022727284.1"/>
</dbReference>
<dbReference type="EMBL" id="KV878336">
    <property type="protein sequence ID" value="OJJ50479.1"/>
    <property type="molecule type" value="Genomic_DNA"/>
</dbReference>
<dbReference type="InterPro" id="IPR010684">
    <property type="entry name" value="RNA_pol_II_trans_fac_SIII_A"/>
</dbReference>
<feature type="compositionally biased region" description="Polar residues" evidence="1">
    <location>
        <begin position="232"/>
        <end position="261"/>
    </location>
</feature>
<feature type="compositionally biased region" description="Polar residues" evidence="1">
    <location>
        <begin position="169"/>
        <end position="183"/>
    </location>
</feature>
<feature type="compositionally biased region" description="Low complexity" evidence="1">
    <location>
        <begin position="213"/>
        <end position="226"/>
    </location>
</feature>
<dbReference type="GO" id="GO:0006368">
    <property type="term" value="P:transcription elongation by RNA polymerase II"/>
    <property type="evidence" value="ECO:0007669"/>
    <property type="project" value="InterPro"/>
</dbReference>
<gene>
    <name evidence="2" type="ORF">ASPZODRAFT_187431</name>
</gene>
<evidence type="ECO:0008006" key="4">
    <source>
        <dbReference type="Google" id="ProtNLM"/>
    </source>
</evidence>
<feature type="region of interest" description="Disordered" evidence="1">
    <location>
        <begin position="120"/>
        <end position="345"/>
    </location>
</feature>
<dbReference type="Pfam" id="PF06881">
    <property type="entry name" value="Elongin_A"/>
    <property type="match status" value="1"/>
</dbReference>
<name>A0A1L9STF0_9EURO</name>
<dbReference type="Gene3D" id="6.10.250.3180">
    <property type="match status" value="1"/>
</dbReference>
<dbReference type="VEuPathDB" id="FungiDB:ASPZODRAFT_187431"/>
<evidence type="ECO:0000313" key="3">
    <source>
        <dbReference type="Proteomes" id="UP000184188"/>
    </source>
</evidence>
<accession>A0A1L9STF0</accession>
<feature type="compositionally biased region" description="Basic and acidic residues" evidence="1">
    <location>
        <begin position="120"/>
        <end position="132"/>
    </location>
</feature>
<feature type="compositionally biased region" description="Polar residues" evidence="1">
    <location>
        <begin position="276"/>
        <end position="287"/>
    </location>
</feature>
<dbReference type="GeneID" id="34613748"/>
<protein>
    <recommendedName>
        <fullName evidence="4">RNA polymerase II transcription factor SIII subunit A</fullName>
    </recommendedName>
</protein>
<dbReference type="OrthoDB" id="21513at2759"/>
<dbReference type="PANTHER" id="PTHR15141">
    <property type="entry name" value="TRANSCRIPTION ELONGATION FACTOR B POLYPEPTIDE 3"/>
    <property type="match status" value="1"/>
</dbReference>
<organism evidence="2 3">
    <name type="scientific">Penicilliopsis zonata CBS 506.65</name>
    <dbReference type="NCBI Taxonomy" id="1073090"/>
    <lineage>
        <taxon>Eukaryota</taxon>
        <taxon>Fungi</taxon>
        <taxon>Dikarya</taxon>
        <taxon>Ascomycota</taxon>
        <taxon>Pezizomycotina</taxon>
        <taxon>Eurotiomycetes</taxon>
        <taxon>Eurotiomycetidae</taxon>
        <taxon>Eurotiales</taxon>
        <taxon>Aspergillaceae</taxon>
        <taxon>Penicilliopsis</taxon>
    </lineage>
</organism>
<dbReference type="Proteomes" id="UP000184188">
    <property type="component" value="Unassembled WGS sequence"/>
</dbReference>
<dbReference type="PANTHER" id="PTHR15141:SF76">
    <property type="entry name" value="TRANSCRIPTION ELONGATION FACTOR B POLYPEPTIDE 3"/>
    <property type="match status" value="1"/>
</dbReference>
<keyword evidence="3" id="KW-1185">Reference proteome</keyword>